<feature type="transmembrane region" description="Helical" evidence="16">
    <location>
        <begin position="265"/>
        <end position="284"/>
    </location>
</feature>
<dbReference type="PROSITE" id="PS52012">
    <property type="entry name" value="CFEM"/>
    <property type="match status" value="1"/>
</dbReference>
<dbReference type="GO" id="GO:0005576">
    <property type="term" value="C:extracellular region"/>
    <property type="evidence" value="ECO:0007669"/>
    <property type="project" value="UniProtKB-SubCell"/>
</dbReference>
<comment type="similarity">
    <text evidence="13">Belongs to the SAT4 family.</text>
</comment>
<evidence type="ECO:0000256" key="2">
    <source>
        <dbReference type="ARBA" id="ARBA00004589"/>
    </source>
</evidence>
<organism evidence="19 20">
    <name type="scientific">Setomelanomma holmii</name>
    <dbReference type="NCBI Taxonomy" id="210430"/>
    <lineage>
        <taxon>Eukaryota</taxon>
        <taxon>Fungi</taxon>
        <taxon>Dikarya</taxon>
        <taxon>Ascomycota</taxon>
        <taxon>Pezizomycotina</taxon>
        <taxon>Dothideomycetes</taxon>
        <taxon>Pleosporomycetidae</taxon>
        <taxon>Pleosporales</taxon>
        <taxon>Pleosporineae</taxon>
        <taxon>Phaeosphaeriaceae</taxon>
        <taxon>Setomelanomma</taxon>
    </lineage>
</organism>
<evidence type="ECO:0000256" key="14">
    <source>
        <dbReference type="PROSITE-ProRule" id="PRU01356"/>
    </source>
</evidence>
<keyword evidence="12" id="KW-0449">Lipoprotein</keyword>
<keyword evidence="6" id="KW-0325">Glycoprotein</keyword>
<keyword evidence="14" id="KW-0408">Iron</keyword>
<protein>
    <submittedName>
        <fullName evidence="19">GPCR, PTH11-type</fullName>
    </submittedName>
</protein>
<dbReference type="InterPro" id="IPR052337">
    <property type="entry name" value="SAT4-like"/>
</dbReference>
<name>A0A9P4LQL6_9PLEO</name>
<feature type="region of interest" description="Disordered" evidence="15">
    <location>
        <begin position="386"/>
        <end position="419"/>
    </location>
</feature>
<feature type="transmembrane region" description="Helical" evidence="16">
    <location>
        <begin position="137"/>
        <end position="159"/>
    </location>
</feature>
<evidence type="ECO:0000256" key="17">
    <source>
        <dbReference type="SAM" id="SignalP"/>
    </source>
</evidence>
<proteinExistence type="inferred from homology"/>
<dbReference type="PROSITE" id="PS51257">
    <property type="entry name" value="PROKAR_LIPOPROTEIN"/>
    <property type="match status" value="1"/>
</dbReference>
<reference evidence="19" key="1">
    <citation type="journal article" date="2020" name="Stud. Mycol.">
        <title>101 Dothideomycetes genomes: a test case for predicting lifestyles and emergence of pathogens.</title>
        <authorList>
            <person name="Haridas S."/>
            <person name="Albert R."/>
            <person name="Binder M."/>
            <person name="Bloem J."/>
            <person name="Labutti K."/>
            <person name="Salamov A."/>
            <person name="Andreopoulos B."/>
            <person name="Baker S."/>
            <person name="Barry K."/>
            <person name="Bills G."/>
            <person name="Bluhm B."/>
            <person name="Cannon C."/>
            <person name="Castanera R."/>
            <person name="Culley D."/>
            <person name="Daum C."/>
            <person name="Ezra D."/>
            <person name="Gonzalez J."/>
            <person name="Henrissat B."/>
            <person name="Kuo A."/>
            <person name="Liang C."/>
            <person name="Lipzen A."/>
            <person name="Lutzoni F."/>
            <person name="Magnuson J."/>
            <person name="Mondo S."/>
            <person name="Nolan M."/>
            <person name="Ohm R."/>
            <person name="Pangilinan J."/>
            <person name="Park H.-J."/>
            <person name="Ramirez L."/>
            <person name="Alfaro M."/>
            <person name="Sun H."/>
            <person name="Tritt A."/>
            <person name="Yoshinaga Y."/>
            <person name="Zwiers L.-H."/>
            <person name="Turgeon B."/>
            <person name="Goodwin S."/>
            <person name="Spatafora J."/>
            <person name="Crous P."/>
            <person name="Grigoriev I."/>
        </authorList>
    </citation>
    <scope>NUCLEOTIDE SEQUENCE</scope>
    <source>
        <strain evidence="19">CBS 110217</strain>
    </source>
</reference>
<evidence type="ECO:0000256" key="11">
    <source>
        <dbReference type="ARBA" id="ARBA00023157"/>
    </source>
</evidence>
<evidence type="ECO:0000256" key="5">
    <source>
        <dbReference type="ARBA" id="ARBA00022525"/>
    </source>
</evidence>
<evidence type="ECO:0000313" key="20">
    <source>
        <dbReference type="Proteomes" id="UP000799777"/>
    </source>
</evidence>
<evidence type="ECO:0000256" key="10">
    <source>
        <dbReference type="ARBA" id="ARBA00023136"/>
    </source>
</evidence>
<dbReference type="OrthoDB" id="2496787at2759"/>
<feature type="signal peptide" evidence="17">
    <location>
        <begin position="1"/>
        <end position="22"/>
    </location>
</feature>
<dbReference type="InterPro" id="IPR008427">
    <property type="entry name" value="Extracellular_membr_CFEM_dom"/>
</dbReference>
<accession>A0A9P4LQL6</accession>
<feature type="transmembrane region" description="Helical" evidence="16">
    <location>
        <begin position="103"/>
        <end position="125"/>
    </location>
</feature>
<dbReference type="Pfam" id="PF05730">
    <property type="entry name" value="CFEM"/>
    <property type="match status" value="1"/>
</dbReference>
<feature type="disulfide bond" evidence="14">
    <location>
        <begin position="57"/>
        <end position="90"/>
    </location>
</feature>
<feature type="binding site" description="axial binding residue" evidence="14">
    <location>
        <position position="52"/>
    </location>
    <ligand>
        <name>heme</name>
        <dbReference type="ChEBI" id="CHEBI:30413"/>
    </ligand>
    <ligandPart>
        <name>Fe</name>
        <dbReference type="ChEBI" id="CHEBI:18248"/>
    </ligandPart>
</feature>
<keyword evidence="8 17" id="KW-0732">Signal</keyword>
<dbReference type="GO" id="GO:0098552">
    <property type="term" value="C:side of membrane"/>
    <property type="evidence" value="ECO:0007669"/>
    <property type="project" value="UniProtKB-KW"/>
</dbReference>
<sequence>MVPRMRLLVVLGIFAFSCISLAQESSTTAKVPACAQKCLLKEFATKTCGPIDQTCICTNEQFQTGVTLCLSTNCTIPESLAMKNISSTNCGAPVRDRGSSYTVLSYVLIILAAIFVIMRMAFKLFDGHELGLDDWSMILTVAVGLANTVVIVSSTIPNGLGKDLWTLTPKQITTMLKSFYIQAFLYFAELALLKMSLLFFYIRVFPGKGVQRVLWGTVAFTAAWGICFIIVAIFQCQPINYFWNKWDGLHKGTCLDINSVTSSNAAISIALDFWSLGIPLFMLWGLKMHWKKKIGVAMMFCVGTFITIVSILRLQALVHFAASSNVSWEFYDVSMWSTIEVGVGIMCACLPTLRLLLVKLFPILGGSSARSGQQYRNYGSGNELGHISKKSQRSRHDASRHTASGLHSGSTTPGKGDGMIVVETSYTVKRSNSDDERSLITTPTRTHNY</sequence>
<evidence type="ECO:0000256" key="16">
    <source>
        <dbReference type="SAM" id="Phobius"/>
    </source>
</evidence>
<feature type="compositionally biased region" description="Polar residues" evidence="15">
    <location>
        <begin position="401"/>
        <end position="413"/>
    </location>
</feature>
<feature type="domain" description="CFEM" evidence="18">
    <location>
        <begin position="5"/>
        <end position="117"/>
    </location>
</feature>
<feature type="disulfide bond" evidence="14">
    <location>
        <begin position="34"/>
        <end position="74"/>
    </location>
</feature>
<dbReference type="GO" id="GO:0046872">
    <property type="term" value="F:metal ion binding"/>
    <property type="evidence" value="ECO:0007669"/>
    <property type="project" value="UniProtKB-UniRule"/>
</dbReference>
<keyword evidence="6" id="KW-0336">GPI-anchor</keyword>
<evidence type="ECO:0000256" key="13">
    <source>
        <dbReference type="ARBA" id="ARBA00038359"/>
    </source>
</evidence>
<evidence type="ECO:0000256" key="8">
    <source>
        <dbReference type="ARBA" id="ARBA00022729"/>
    </source>
</evidence>
<feature type="chain" id="PRO_5040193867" evidence="17">
    <location>
        <begin position="23"/>
        <end position="449"/>
    </location>
</feature>
<dbReference type="PANTHER" id="PTHR33048:SF143">
    <property type="entry name" value="EXTRACELLULAR MEMBRANE PROTEIN CFEM DOMAIN-CONTAINING PROTEIN-RELATED"/>
    <property type="match status" value="1"/>
</dbReference>
<keyword evidence="11 14" id="KW-1015">Disulfide bond</keyword>
<keyword evidence="10 16" id="KW-0472">Membrane</keyword>
<dbReference type="Proteomes" id="UP000799777">
    <property type="component" value="Unassembled WGS sequence"/>
</dbReference>
<keyword evidence="14" id="KW-0479">Metal-binding</keyword>
<feature type="transmembrane region" description="Helical" evidence="16">
    <location>
        <begin position="336"/>
        <end position="357"/>
    </location>
</feature>
<evidence type="ECO:0000256" key="7">
    <source>
        <dbReference type="ARBA" id="ARBA00022692"/>
    </source>
</evidence>
<evidence type="ECO:0000256" key="4">
    <source>
        <dbReference type="ARBA" id="ARBA00010031"/>
    </source>
</evidence>
<dbReference type="InterPro" id="IPR049326">
    <property type="entry name" value="Rhodopsin_dom_fungi"/>
</dbReference>
<evidence type="ECO:0000256" key="9">
    <source>
        <dbReference type="ARBA" id="ARBA00022989"/>
    </source>
</evidence>
<keyword evidence="7 16" id="KW-0812">Transmembrane</keyword>
<evidence type="ECO:0000256" key="15">
    <source>
        <dbReference type="SAM" id="MobiDB-lite"/>
    </source>
</evidence>
<evidence type="ECO:0000259" key="18">
    <source>
        <dbReference type="PROSITE" id="PS52012"/>
    </source>
</evidence>
<evidence type="ECO:0000256" key="12">
    <source>
        <dbReference type="ARBA" id="ARBA00023288"/>
    </source>
</evidence>
<gene>
    <name evidence="19" type="ORF">EK21DRAFT_98688</name>
</gene>
<evidence type="ECO:0000313" key="19">
    <source>
        <dbReference type="EMBL" id="KAF2032867.1"/>
    </source>
</evidence>
<feature type="transmembrane region" description="Helical" evidence="16">
    <location>
        <begin position="213"/>
        <end position="234"/>
    </location>
</feature>
<keyword evidence="14" id="KW-0349">Heme</keyword>
<evidence type="ECO:0000256" key="1">
    <source>
        <dbReference type="ARBA" id="ARBA00004141"/>
    </source>
</evidence>
<keyword evidence="9 16" id="KW-1133">Transmembrane helix</keyword>
<feature type="disulfide bond" evidence="14">
    <location>
        <begin position="48"/>
        <end position="55"/>
    </location>
</feature>
<evidence type="ECO:0000256" key="3">
    <source>
        <dbReference type="ARBA" id="ARBA00004613"/>
    </source>
</evidence>
<comment type="subcellular location">
    <subcellularLocation>
        <location evidence="2">Membrane</location>
        <topology evidence="2">Lipid-anchor</topology>
        <topology evidence="2">GPI-anchor</topology>
    </subcellularLocation>
    <subcellularLocation>
        <location evidence="1">Membrane</location>
        <topology evidence="1">Multi-pass membrane protein</topology>
    </subcellularLocation>
    <subcellularLocation>
        <location evidence="3">Secreted</location>
    </subcellularLocation>
</comment>
<dbReference type="AlphaFoldDB" id="A0A9P4LQL6"/>
<dbReference type="Pfam" id="PF20684">
    <property type="entry name" value="Fung_rhodopsin"/>
    <property type="match status" value="1"/>
</dbReference>
<evidence type="ECO:0000256" key="6">
    <source>
        <dbReference type="ARBA" id="ARBA00022622"/>
    </source>
</evidence>
<keyword evidence="5" id="KW-0964">Secreted</keyword>
<comment type="caution">
    <text evidence="19">The sequence shown here is derived from an EMBL/GenBank/DDBJ whole genome shotgun (WGS) entry which is preliminary data.</text>
</comment>
<dbReference type="EMBL" id="ML978170">
    <property type="protein sequence ID" value="KAF2032867.1"/>
    <property type="molecule type" value="Genomic_DNA"/>
</dbReference>
<comment type="similarity">
    <text evidence="4">Belongs to the RBT5 family.</text>
</comment>
<feature type="disulfide bond" evidence="14">
    <location>
        <begin position="38"/>
        <end position="69"/>
    </location>
</feature>
<feature type="transmembrane region" description="Helical" evidence="16">
    <location>
        <begin position="296"/>
        <end position="316"/>
    </location>
</feature>
<keyword evidence="20" id="KW-1185">Reference proteome</keyword>
<feature type="transmembrane region" description="Helical" evidence="16">
    <location>
        <begin position="179"/>
        <end position="201"/>
    </location>
</feature>
<dbReference type="PANTHER" id="PTHR33048">
    <property type="entry name" value="PTH11-LIKE INTEGRAL MEMBRANE PROTEIN (AFU_ORTHOLOGUE AFUA_5G11245)"/>
    <property type="match status" value="1"/>
</dbReference>